<evidence type="ECO:0000313" key="1">
    <source>
        <dbReference type="EMBL" id="SJM96126.1"/>
    </source>
</evidence>
<dbReference type="EMBL" id="FUKI01000165">
    <property type="protein sequence ID" value="SJM96126.1"/>
    <property type="molecule type" value="Genomic_DNA"/>
</dbReference>
<dbReference type="RefSeq" id="WP_140396891.1">
    <property type="nucleotide sequence ID" value="NZ_FUKI01000165.1"/>
</dbReference>
<accession>A0A1R4HIR2</accession>
<sequence length="418" mass="46343">MMNQARGIDKVALFNDLMQRRVHEYFDVDGRPIGEGRSLAFTQVETTFKSCPYSGSRHHHAKPMNASALQSILPEWQHSLSLLSSLSQRYQAFYGTPVTRYYDLALISGMGVFLSDYLVLRRLQPLATHHIPIMVSGLYKVCLGFQQATFLAMMNDSFNSSDDEKSLPDAKGFYAYLEEQQLLIGPDEVCGGSEEMISRAYDIMKGPASDTGQAALLPALANMAIDWDACDQFSFHSSNLWRKAILFVIQMHGFCLQLNEPSLPADLTIAINTYLKASFAQLLAAQSGLAVEIAQITLAESGHSLDEWLMVQAAFLEEIDCQPSTTPDTQPLSDAILQQLAQVFELSGYHSIITAAVTAHVAKYVAFETAVLRSFNDHLDAIVLALGFTPASDTLMFTELTSVYGKTLRNWPEIMQQP</sequence>
<dbReference type="AlphaFoldDB" id="A0A1R4HIR2"/>
<name>A0A1R4HIR2_9GAMM</name>
<evidence type="ECO:0000313" key="2">
    <source>
        <dbReference type="Proteomes" id="UP000195667"/>
    </source>
</evidence>
<protein>
    <submittedName>
        <fullName evidence="1">Uncharacterized protein</fullName>
    </submittedName>
</protein>
<keyword evidence="2" id="KW-1185">Reference proteome</keyword>
<organism evidence="1 2">
    <name type="scientific">Crenothrix polyspora</name>
    <dbReference type="NCBI Taxonomy" id="360316"/>
    <lineage>
        <taxon>Bacteria</taxon>
        <taxon>Pseudomonadati</taxon>
        <taxon>Pseudomonadota</taxon>
        <taxon>Gammaproteobacteria</taxon>
        <taxon>Methylococcales</taxon>
        <taxon>Crenotrichaceae</taxon>
        <taxon>Crenothrix</taxon>
    </lineage>
</organism>
<reference evidence="2" key="1">
    <citation type="submission" date="2017-02" db="EMBL/GenBank/DDBJ databases">
        <authorList>
            <person name="Daims H."/>
        </authorList>
    </citation>
    <scope>NUCLEOTIDE SEQUENCE [LARGE SCALE GENOMIC DNA]</scope>
</reference>
<gene>
    <name evidence="1" type="ORF">CRENPOLYSF1_850027</name>
</gene>
<dbReference type="Proteomes" id="UP000195667">
    <property type="component" value="Unassembled WGS sequence"/>
</dbReference>
<dbReference type="OrthoDB" id="7054649at2"/>
<proteinExistence type="predicted"/>